<dbReference type="GO" id="GO:0071949">
    <property type="term" value="F:FAD binding"/>
    <property type="evidence" value="ECO:0007669"/>
    <property type="project" value="InterPro"/>
</dbReference>
<proteinExistence type="predicted"/>
<organism evidence="6 7">
    <name type="scientific">Conoideocrella luteorostrata</name>
    <dbReference type="NCBI Taxonomy" id="1105319"/>
    <lineage>
        <taxon>Eukaryota</taxon>
        <taxon>Fungi</taxon>
        <taxon>Dikarya</taxon>
        <taxon>Ascomycota</taxon>
        <taxon>Pezizomycotina</taxon>
        <taxon>Sordariomycetes</taxon>
        <taxon>Hypocreomycetidae</taxon>
        <taxon>Hypocreales</taxon>
        <taxon>Clavicipitaceae</taxon>
        <taxon>Conoideocrella</taxon>
    </lineage>
</organism>
<dbReference type="EMBL" id="JASWJB010000160">
    <property type="protein sequence ID" value="KAK2594645.1"/>
    <property type="molecule type" value="Genomic_DNA"/>
</dbReference>
<evidence type="ECO:0000256" key="4">
    <source>
        <dbReference type="ARBA" id="ARBA00023033"/>
    </source>
</evidence>
<evidence type="ECO:0000313" key="6">
    <source>
        <dbReference type="EMBL" id="KAK2594645.1"/>
    </source>
</evidence>
<evidence type="ECO:0000313" key="7">
    <source>
        <dbReference type="Proteomes" id="UP001251528"/>
    </source>
</evidence>
<keyword evidence="4" id="KW-0503">Monooxygenase</keyword>
<dbReference type="InterPro" id="IPR036188">
    <property type="entry name" value="FAD/NAD-bd_sf"/>
</dbReference>
<evidence type="ECO:0000256" key="3">
    <source>
        <dbReference type="ARBA" id="ARBA00023002"/>
    </source>
</evidence>
<accession>A0AAJ0FZB0</accession>
<keyword evidence="3" id="KW-0560">Oxidoreductase</keyword>
<dbReference type="SUPFAM" id="SSF51905">
    <property type="entry name" value="FAD/NAD(P)-binding domain"/>
    <property type="match status" value="1"/>
</dbReference>
<dbReference type="AlphaFoldDB" id="A0AAJ0FZB0"/>
<dbReference type="PANTHER" id="PTHR46972:SF1">
    <property type="entry name" value="FAD DEPENDENT OXIDOREDUCTASE DOMAIN-CONTAINING PROTEIN"/>
    <property type="match status" value="1"/>
</dbReference>
<protein>
    <recommendedName>
        <fullName evidence="5">FAD-binding domain-containing protein</fullName>
    </recommendedName>
</protein>
<feature type="domain" description="FAD-binding" evidence="5">
    <location>
        <begin position="8"/>
        <end position="198"/>
    </location>
</feature>
<dbReference type="Pfam" id="PF01494">
    <property type="entry name" value="FAD_binding_3"/>
    <property type="match status" value="2"/>
</dbReference>
<dbReference type="PANTHER" id="PTHR46972">
    <property type="entry name" value="MONOOXYGENASE ASQM-RELATED"/>
    <property type="match status" value="1"/>
</dbReference>
<dbReference type="GO" id="GO:0004497">
    <property type="term" value="F:monooxygenase activity"/>
    <property type="evidence" value="ECO:0007669"/>
    <property type="project" value="UniProtKB-KW"/>
</dbReference>
<dbReference type="PRINTS" id="PR00420">
    <property type="entry name" value="RNGMNOXGNASE"/>
</dbReference>
<name>A0AAJ0FZB0_9HYPO</name>
<dbReference type="InterPro" id="IPR002938">
    <property type="entry name" value="FAD-bd"/>
</dbReference>
<keyword evidence="2" id="KW-0274">FAD</keyword>
<gene>
    <name evidence="6" type="ORF">QQS21_007621</name>
</gene>
<dbReference type="Proteomes" id="UP001251528">
    <property type="component" value="Unassembled WGS sequence"/>
</dbReference>
<keyword evidence="7" id="KW-1185">Reference proteome</keyword>
<reference evidence="6" key="1">
    <citation type="submission" date="2023-06" db="EMBL/GenBank/DDBJ databases">
        <title>Conoideocrella luteorostrata (Hypocreales: Clavicipitaceae), a potential biocontrol fungus for elongate hemlock scale in United States Christmas tree production areas.</title>
        <authorList>
            <person name="Barrett H."/>
            <person name="Lovett B."/>
            <person name="Macias A.M."/>
            <person name="Stajich J.E."/>
            <person name="Kasson M.T."/>
        </authorList>
    </citation>
    <scope>NUCLEOTIDE SEQUENCE</scope>
    <source>
        <strain evidence="6">ARSEF 14590</strain>
    </source>
</reference>
<evidence type="ECO:0000256" key="1">
    <source>
        <dbReference type="ARBA" id="ARBA00022630"/>
    </source>
</evidence>
<evidence type="ECO:0000256" key="2">
    <source>
        <dbReference type="ARBA" id="ARBA00022827"/>
    </source>
</evidence>
<comment type="caution">
    <text evidence="6">The sequence shown here is derived from an EMBL/GenBank/DDBJ whole genome shotgun (WGS) entry which is preliminary data.</text>
</comment>
<feature type="domain" description="FAD-binding" evidence="5">
    <location>
        <begin position="329"/>
        <end position="371"/>
    </location>
</feature>
<evidence type="ECO:0000259" key="5">
    <source>
        <dbReference type="Pfam" id="PF01494"/>
    </source>
</evidence>
<keyword evidence="1" id="KW-0285">Flavoprotein</keyword>
<dbReference type="Gene3D" id="3.50.50.60">
    <property type="entry name" value="FAD/NAD(P)-binding domain"/>
    <property type="match status" value="1"/>
</dbReference>
<sequence>MYSPSSLKIAIIGAGPAGLTLAALLTASKHAFDFMVFDLRERPDSTDVNRPSGNLDLQEEYGLKVVKACGLYERFLEIDSGCTEQTTIVDKTGKVFLDHLGQGRPEISRNALAQLLLSAIPEERIKWNTKVLGVTTEGAVQLQASTSKSTTTETFDLIVGADGAWSRVRAAIPNAPKPVYSGACAVTFDLPSLSKSHPDLDTLLGGGTYVSIGDGNKVILSQRGIHGSARLYLFLHSKCQAAQEEAQDSTHDDKFGPDLALNPDPLLSALPKNHKEFLNVILNDPAFFSTWSDEAKQLLTAACEAQPTDAPVNASALYMLPLEPYPYPHTKNIVLLGDAAHLMTPFAGKGVNTAMADSLALAERLEKLFDDDSDEKCDFVNDLHKSLVAFEDEVHPRAKAAMTLTWMSLLLSYDEGGPAKICQVIGANH</sequence>